<proteinExistence type="predicted"/>
<comment type="caution">
    <text evidence="1">The sequence shown here is derived from an EMBL/GenBank/DDBJ whole genome shotgun (WGS) entry which is preliminary data.</text>
</comment>
<evidence type="ECO:0000313" key="2">
    <source>
        <dbReference type="Proteomes" id="UP000034652"/>
    </source>
</evidence>
<protein>
    <submittedName>
        <fullName evidence="1">Uncharacterized protein</fullName>
    </submittedName>
</protein>
<reference evidence="1 2" key="1">
    <citation type="journal article" date="2015" name="Nature">
        <title>rRNA introns, odd ribosomes, and small enigmatic genomes across a large radiation of phyla.</title>
        <authorList>
            <person name="Brown C.T."/>
            <person name="Hug L.A."/>
            <person name="Thomas B.C."/>
            <person name="Sharon I."/>
            <person name="Castelle C.J."/>
            <person name="Singh A."/>
            <person name="Wilkins M.J."/>
            <person name="Williams K.H."/>
            <person name="Banfield J.F."/>
        </authorList>
    </citation>
    <scope>NUCLEOTIDE SEQUENCE [LARGE SCALE GENOMIC DNA]</scope>
</reference>
<organism evidence="1 2">
    <name type="scientific">Candidatus Giovannonibacteria bacterium GW2011_GWA1_44_29</name>
    <dbReference type="NCBI Taxonomy" id="1618646"/>
    <lineage>
        <taxon>Bacteria</taxon>
        <taxon>Candidatus Giovannoniibacteriota</taxon>
    </lineage>
</organism>
<name>A0A0G1IX70_9BACT</name>
<evidence type="ECO:0000313" key="1">
    <source>
        <dbReference type="EMBL" id="KKT63660.1"/>
    </source>
</evidence>
<sequence length="48" mass="5158">MPVTFTEISFVLLKLKSGAGAQFAGVVKLATEDQFDHSPVESFTATLK</sequence>
<dbReference type="EMBL" id="LCIV01000005">
    <property type="protein sequence ID" value="KKT63660.1"/>
    <property type="molecule type" value="Genomic_DNA"/>
</dbReference>
<dbReference type="AlphaFoldDB" id="A0A0G1IX70"/>
<dbReference type="Proteomes" id="UP000034652">
    <property type="component" value="Unassembled WGS sequence"/>
</dbReference>
<accession>A0A0G1IX70</accession>
<gene>
    <name evidence="1" type="ORF">UW57_C0005G0003</name>
</gene>